<dbReference type="InterPro" id="IPR047002">
    <property type="entry name" value="Tcp10_C_sf"/>
</dbReference>
<protein>
    <submittedName>
        <fullName evidence="1">Uncharacterized protein</fullName>
    </submittedName>
</protein>
<dbReference type="Gene3D" id="2.60.450.20">
    <property type="match status" value="1"/>
</dbReference>
<dbReference type="Proteomes" id="UP000038009">
    <property type="component" value="Unassembled WGS sequence"/>
</dbReference>
<dbReference type="AlphaFoldDB" id="A0A0N0P312"/>
<dbReference type="GO" id="GO:0004784">
    <property type="term" value="F:superoxide dismutase activity"/>
    <property type="evidence" value="ECO:0007669"/>
    <property type="project" value="TreeGrafter"/>
</dbReference>
<dbReference type="PANTHER" id="PTHR42769:SF1">
    <property type="entry name" value="MANGANESE_IRON SUPEROXIDE DISMUTASE C-TERMINAL DOMAIN-CONTAINING PROTEIN"/>
    <property type="match status" value="1"/>
</dbReference>
<name>A0A0N0P312_LEPSE</name>
<dbReference type="SUPFAM" id="SSF54719">
    <property type="entry name" value="Fe,Mn superoxide dismutase (SOD), C-terminal domain"/>
    <property type="match status" value="1"/>
</dbReference>
<accession>A0A0N0P312</accession>
<sequence>MFRGSARALHLRAEAASMEMRKLLPLLPSRTRDSIPSAHSVASLIVSTAFANTMNHSSVSHSRDCPVLAKMLPLSRIGSEPSFTSRPCANCVRERVHYLASVVFCEDFEQRCFKCNTVHQNVCIERTNKEIVAPATPLACEVEATFGSLSALKERIQQFSNAVMSPGRLWIVYSSPTGDKPRGGINVLSLPGCKVPLVYGLWPLAVVNLSEERICCELERHIKSAGDRAAVGAETQLPAWSHAARTQSTAAAMSDEVEPSLYNRAMERFNLSELQAVVAKRALGTMNWAFVEEQLASAQTYYNSAERANTRQEYRKGKEQLAAMRAMSRLKDSGAVIHAADSVTISSSHPTALAAEAEKEFVSSPIAAQAASTKAAPTEAVNAEASMTVAQHGAGAAGTTFSAPASAAGGGSTGEKLYTDVESSSAPVAASGPLPVQQPDGTWEYHYDNGDVTKVRKDGTKVFQTKDLTTTVYGSGDTLFEYPNNTSILDRADGVRITTYADGTTQEERLK</sequence>
<reference evidence="1 2" key="1">
    <citation type="journal article" date="2015" name="PLoS Pathog.">
        <title>Leptomonas seymouri: Adaptations to the Dixenous Life Cycle Analyzed by Genome Sequencing, Transcriptome Profiling and Co-infection with Leishmania donovani.</title>
        <authorList>
            <person name="Kraeva N."/>
            <person name="Butenko A."/>
            <person name="Hlavacova J."/>
            <person name="Kostygov A."/>
            <person name="Myskova J."/>
            <person name="Grybchuk D."/>
            <person name="Lestinova T."/>
            <person name="Votypka J."/>
            <person name="Volf P."/>
            <person name="Opperdoes F."/>
            <person name="Flegontov P."/>
            <person name="Lukes J."/>
            <person name="Yurchenko V."/>
        </authorList>
    </citation>
    <scope>NUCLEOTIDE SEQUENCE [LARGE SCALE GENOMIC DNA]</scope>
    <source>
        <strain evidence="1 2">ATCC 30220</strain>
    </source>
</reference>
<dbReference type="EMBL" id="LJSK01000352">
    <property type="protein sequence ID" value="KPI83596.1"/>
    <property type="molecule type" value="Genomic_DNA"/>
</dbReference>
<dbReference type="OrthoDB" id="272609at2759"/>
<comment type="caution">
    <text evidence="1">The sequence shown here is derived from an EMBL/GenBank/DDBJ whole genome shotgun (WGS) entry which is preliminary data.</text>
</comment>
<proteinExistence type="predicted"/>
<dbReference type="OMA" id="LFEYPNN"/>
<evidence type="ECO:0000313" key="1">
    <source>
        <dbReference type="EMBL" id="KPI83596.1"/>
    </source>
</evidence>
<keyword evidence="2" id="KW-1185">Reference proteome</keyword>
<dbReference type="PANTHER" id="PTHR42769">
    <property type="entry name" value="SUPEROXIDE DISMUTASE"/>
    <property type="match status" value="1"/>
</dbReference>
<organism evidence="1 2">
    <name type="scientific">Leptomonas seymouri</name>
    <dbReference type="NCBI Taxonomy" id="5684"/>
    <lineage>
        <taxon>Eukaryota</taxon>
        <taxon>Discoba</taxon>
        <taxon>Euglenozoa</taxon>
        <taxon>Kinetoplastea</taxon>
        <taxon>Metakinetoplastina</taxon>
        <taxon>Trypanosomatida</taxon>
        <taxon>Trypanosomatidae</taxon>
        <taxon>Leishmaniinae</taxon>
        <taxon>Leptomonas</taxon>
    </lineage>
</organism>
<dbReference type="InterPro" id="IPR036314">
    <property type="entry name" value="SOD_C_sf"/>
</dbReference>
<dbReference type="VEuPathDB" id="TriTrypDB:Lsey_0352_0060"/>
<evidence type="ECO:0000313" key="2">
    <source>
        <dbReference type="Proteomes" id="UP000038009"/>
    </source>
</evidence>
<gene>
    <name evidence="1" type="ORF">ABL78_7369</name>
</gene>